<feature type="compositionally biased region" description="Low complexity" evidence="7">
    <location>
        <begin position="297"/>
        <end position="318"/>
    </location>
</feature>
<dbReference type="InterPro" id="IPR003018">
    <property type="entry name" value="GAF"/>
</dbReference>
<organism evidence="10 11">
    <name type="scientific">Tremella mesenterica</name>
    <name type="common">Jelly fungus</name>
    <dbReference type="NCBI Taxonomy" id="5217"/>
    <lineage>
        <taxon>Eukaryota</taxon>
        <taxon>Fungi</taxon>
        <taxon>Dikarya</taxon>
        <taxon>Basidiomycota</taxon>
        <taxon>Agaricomycotina</taxon>
        <taxon>Tremellomycetes</taxon>
        <taxon>Tremellales</taxon>
        <taxon>Tremellaceae</taxon>
        <taxon>Tremella</taxon>
    </lineage>
</organism>
<dbReference type="Pfam" id="PF02518">
    <property type="entry name" value="HATPase_c"/>
    <property type="match status" value="1"/>
</dbReference>
<feature type="compositionally biased region" description="Polar residues" evidence="7">
    <location>
        <begin position="95"/>
        <end position="104"/>
    </location>
</feature>
<dbReference type="EC" id="2.7.13.3" evidence="2"/>
<evidence type="ECO:0000256" key="5">
    <source>
        <dbReference type="ARBA" id="ARBA00022777"/>
    </source>
</evidence>
<dbReference type="FunFam" id="1.10.287.130:FF:000023">
    <property type="entry name" value="Sensor histidine kinase/response regulator, putative"/>
    <property type="match status" value="1"/>
</dbReference>
<feature type="region of interest" description="Disordered" evidence="7">
    <location>
        <begin position="380"/>
        <end position="498"/>
    </location>
</feature>
<feature type="compositionally biased region" description="Basic and acidic residues" evidence="7">
    <location>
        <begin position="455"/>
        <end position="466"/>
    </location>
</feature>
<dbReference type="InterPro" id="IPR001789">
    <property type="entry name" value="Sig_transdc_resp-reg_receiver"/>
</dbReference>
<evidence type="ECO:0000256" key="1">
    <source>
        <dbReference type="ARBA" id="ARBA00000085"/>
    </source>
</evidence>
<dbReference type="PANTHER" id="PTHR43047:SF72">
    <property type="entry name" value="OSMOSENSING HISTIDINE PROTEIN KINASE SLN1"/>
    <property type="match status" value="1"/>
</dbReference>
<dbReference type="SUPFAM" id="SSF55781">
    <property type="entry name" value="GAF domain-like"/>
    <property type="match status" value="1"/>
</dbReference>
<feature type="compositionally biased region" description="Basic and acidic residues" evidence="7">
    <location>
        <begin position="1374"/>
        <end position="1386"/>
    </location>
</feature>
<dbReference type="VEuPathDB" id="FungiDB:TREMEDRAFT_28527"/>
<feature type="domain" description="Response regulatory" evidence="9">
    <location>
        <begin position="1510"/>
        <end position="1668"/>
    </location>
</feature>
<dbReference type="InterPro" id="IPR004358">
    <property type="entry name" value="Sig_transdc_His_kin-like_C"/>
</dbReference>
<feature type="compositionally biased region" description="Polar residues" evidence="7">
    <location>
        <begin position="263"/>
        <end position="284"/>
    </location>
</feature>
<dbReference type="CDD" id="cd00082">
    <property type="entry name" value="HisKA"/>
    <property type="match status" value="1"/>
</dbReference>
<keyword evidence="5" id="KW-0418">Kinase</keyword>
<dbReference type="InterPro" id="IPR005467">
    <property type="entry name" value="His_kinase_dom"/>
</dbReference>
<keyword evidence="4" id="KW-0808">Transferase</keyword>
<feature type="region of interest" description="Disordered" evidence="7">
    <location>
        <begin position="1456"/>
        <end position="1475"/>
    </location>
</feature>
<dbReference type="Pfam" id="PF00072">
    <property type="entry name" value="Response_reg"/>
    <property type="match status" value="1"/>
</dbReference>
<accession>A0A4Q1BHH5</accession>
<name>A0A4Q1BHH5_TREME</name>
<dbReference type="EMBL" id="SDIL01000078">
    <property type="protein sequence ID" value="RXK37056.1"/>
    <property type="molecule type" value="Genomic_DNA"/>
</dbReference>
<sequence length="1673" mass="181491">MSSGDPTRKIGKAPSPGPSRAQVSSAAFLHHLHTDPNSHHITLSAAGGRHGLLPSRSPPPMTVSLETGNAEQSRSGDPPSQSPSNSPVAAPKLSSPLNVRTLSRGSFRRGRPSTAPGRHLEESASRVAEYPSPDMLDVPLLSDPLVIPPGLQAIAASDDACLSQVAQDEIDAATNALGVVSLQEGTDASGRKVVGRSGTLGEWMATPRSRTNPETTKRSPSDVMNWSTFAEAYSFGLFDPNRIPMAPVPTAFSSVPMVPARSSPGQELTQPSSSDSSGALSTRLTASSFGSSGGSSGTTFSSAPTTSTSSGTHSTSAPLNSSMAAAMAARKAFELESIPRTNVDPPTPVRPDRLALPSYSFAAATVRMAANSFRDTDIAPFGAPSPERELLDPLSSVMSPSNSAMSDSASSDPGASRFPLSRSVSSAYTGRTRDENYPPYHLPTIKASPVSTPDESSHHGKLKENEGNAGSPNVEKKPPSPTTLKLKGGVPTTRIPPASAPLEKVSEAEPVMDYFGSAAPRAESSSSSSQTVTEKNTPFHREINAEAAPARQPLSDFQLPPVATPSDLETIYHKVGWLPAPMPPNEAARRRALYRFNILHTAADVNFDRIAHLTKLVFNPKMVLIVLMDGERQWHKTHASMGAEEAARISSFCGHAVLGRTDEPFVVLDSHLDWRFKKNPQVVGPPYVRFYAGAPLRTAEGHNVGTLCIIDDKPRTEFPPRSRLILKEFAAVTMREMELWRDKLQLRVRDRIQTAMEEFTRECLEMDAKWNATNTEAAASMDVVYARATQLVTSALGLDGCFILDISQFEMIELEDSDGSKRTIYRADPYGLETHSPVLERHDNFGPVAPLPVFASTHQPMNTREMTPIEHEKMSDFLLHHRDGRIFEDVAPSWIRYMLPSTLRYVMCAPIIGINKQPVAMICAYTSNKAKQSLEGYELQFLRAIGIIILSAVLRRRMVMADKTKSILISSVSHELRTPLHGILASAELLEDTKLDSNQISSLETVKLCGTALIETVNHVLDFTKLAGSAGSSGSSPFKPVKANLALLVEQTVEGCWVGQRARLSMDESDIGSYYAPPSSATGKAARRSQREAHIEQLAQVETVVDIAQRERGWIVKFEKSGLRRVLMNLVGNSLKFTEEGYVQITLRELPHSPGATKIPVELAVIDTGKGIGKEFLKDQLFQPFSQENPLQTGTGLGLAIVNSIVRSDTVAGKVDVWSSEGVGTEIRVSFEVEVVEEDDETDSVVSSAVSSFGGGGIGRGRSISFVSFDVTQRGQALVLDVLASYAMGMQFDISDSPDIFIVNEDFQWLRAHVLETRPIIFLLARRTAQAIRAINQFNENGGQCRIVYKPVGPAGFKRHMQETLATLEDLPDDDCRSKFDTPTDEKEIEDFEVDRPTMSREDTSTSQESTSTVSELTKGKFQYTGERVPLQRRRSEEQEQQARPAMAPRGVTYHNIKSSTAGKPDVVDSPLPGSPNSSLSTISLADGGVMLKAATLPAEAAPKRESVVRVMVVEDNAVNQKVLGAYLKKRGIEYGDAWDGKAGVELFEETPANYWDVILMDISMPIMNGHEATRAIRKIEDQRRAQAFNSKPVSGLPPIPSFSGPRGGASKMSIPPAPVLQARVKIFALTGLATADDKREAFISGVDGYLVKPVSFVTLDVIFKSEFGCFVV</sequence>
<evidence type="ECO:0000259" key="9">
    <source>
        <dbReference type="PROSITE" id="PS50110"/>
    </source>
</evidence>
<dbReference type="SUPFAM" id="SSF55874">
    <property type="entry name" value="ATPase domain of HSP90 chaperone/DNA topoisomerase II/histidine kinase"/>
    <property type="match status" value="1"/>
</dbReference>
<feature type="region of interest" description="Disordered" evidence="7">
    <location>
        <begin position="1"/>
        <end position="128"/>
    </location>
</feature>
<dbReference type="SUPFAM" id="SSF52172">
    <property type="entry name" value="CheY-like"/>
    <property type="match status" value="1"/>
</dbReference>
<keyword evidence="11" id="KW-1185">Reference proteome</keyword>
<feature type="compositionally biased region" description="Polar residues" evidence="7">
    <location>
        <begin position="64"/>
        <end position="87"/>
    </location>
</feature>
<dbReference type="InterPro" id="IPR011006">
    <property type="entry name" value="CheY-like_superfamily"/>
</dbReference>
<gene>
    <name evidence="10" type="ORF">M231_05644</name>
</gene>
<dbReference type="STRING" id="5217.A0A4Q1BHH5"/>
<feature type="region of interest" description="Disordered" evidence="7">
    <location>
        <begin position="256"/>
        <end position="318"/>
    </location>
</feature>
<comment type="catalytic activity">
    <reaction evidence="1">
        <text>ATP + protein L-histidine = ADP + protein N-phospho-L-histidine.</text>
        <dbReference type="EC" id="2.7.13.3"/>
    </reaction>
</comment>
<evidence type="ECO:0000256" key="3">
    <source>
        <dbReference type="ARBA" id="ARBA00022553"/>
    </source>
</evidence>
<dbReference type="InterPro" id="IPR029016">
    <property type="entry name" value="GAF-like_dom_sf"/>
</dbReference>
<dbReference type="InParanoid" id="A0A4Q1BHH5"/>
<reference evidence="10 11" key="1">
    <citation type="submission" date="2016-06" db="EMBL/GenBank/DDBJ databases">
        <title>Evolution of pathogenesis and genome organization in the Tremellales.</title>
        <authorList>
            <person name="Cuomo C."/>
            <person name="Litvintseva A."/>
            <person name="Heitman J."/>
            <person name="Chen Y."/>
            <person name="Sun S."/>
            <person name="Springer D."/>
            <person name="Dromer F."/>
            <person name="Young S."/>
            <person name="Zeng Q."/>
            <person name="Chapman S."/>
            <person name="Gujja S."/>
            <person name="Saif S."/>
            <person name="Birren B."/>
        </authorList>
    </citation>
    <scope>NUCLEOTIDE SEQUENCE [LARGE SCALE GENOMIC DNA]</scope>
    <source>
        <strain evidence="10 11">ATCC 28783</strain>
    </source>
</reference>
<dbReference type="PROSITE" id="PS50109">
    <property type="entry name" value="HIS_KIN"/>
    <property type="match status" value="1"/>
</dbReference>
<dbReference type="GO" id="GO:0005886">
    <property type="term" value="C:plasma membrane"/>
    <property type="evidence" value="ECO:0007669"/>
    <property type="project" value="TreeGrafter"/>
</dbReference>
<dbReference type="PROSITE" id="PS50110">
    <property type="entry name" value="RESPONSE_REGULATORY"/>
    <property type="match status" value="1"/>
</dbReference>
<dbReference type="InterPro" id="IPR036890">
    <property type="entry name" value="HATPase_C_sf"/>
</dbReference>
<dbReference type="Pfam" id="PF01590">
    <property type="entry name" value="GAF"/>
    <property type="match status" value="1"/>
</dbReference>
<evidence type="ECO:0000256" key="6">
    <source>
        <dbReference type="PROSITE-ProRule" id="PRU00169"/>
    </source>
</evidence>
<dbReference type="CDD" id="cd17546">
    <property type="entry name" value="REC_hyHK_CKI1_RcsC-like"/>
    <property type="match status" value="1"/>
</dbReference>
<dbReference type="FunFam" id="3.30.450.40:FF:000057">
    <property type="entry name" value="Two-component system sensor molecule"/>
    <property type="match status" value="1"/>
</dbReference>
<evidence type="ECO:0000313" key="11">
    <source>
        <dbReference type="Proteomes" id="UP000289152"/>
    </source>
</evidence>
<dbReference type="PRINTS" id="PR00344">
    <property type="entry name" value="BCTRLSENSOR"/>
</dbReference>
<feature type="compositionally biased region" description="Low complexity" evidence="7">
    <location>
        <begin position="1405"/>
        <end position="1417"/>
    </location>
</feature>
<dbReference type="Gene3D" id="3.30.450.40">
    <property type="match status" value="1"/>
</dbReference>
<dbReference type="Pfam" id="PF00512">
    <property type="entry name" value="HisKA"/>
    <property type="match status" value="1"/>
</dbReference>
<proteinExistence type="predicted"/>
<dbReference type="InterPro" id="IPR003661">
    <property type="entry name" value="HisK_dim/P_dom"/>
</dbReference>
<feature type="domain" description="Histidine kinase" evidence="8">
    <location>
        <begin position="971"/>
        <end position="1235"/>
    </location>
</feature>
<dbReference type="GO" id="GO:0000155">
    <property type="term" value="F:phosphorelay sensor kinase activity"/>
    <property type="evidence" value="ECO:0007669"/>
    <property type="project" value="InterPro"/>
</dbReference>
<evidence type="ECO:0000313" key="10">
    <source>
        <dbReference type="EMBL" id="RXK37056.1"/>
    </source>
</evidence>
<dbReference type="SMART" id="SM00448">
    <property type="entry name" value="REC"/>
    <property type="match status" value="1"/>
</dbReference>
<dbReference type="GO" id="GO:0009927">
    <property type="term" value="F:histidine phosphotransfer kinase activity"/>
    <property type="evidence" value="ECO:0007669"/>
    <property type="project" value="TreeGrafter"/>
</dbReference>
<dbReference type="SUPFAM" id="SSF47384">
    <property type="entry name" value="Homodimeric domain of signal transducing histidine kinase"/>
    <property type="match status" value="1"/>
</dbReference>
<evidence type="ECO:0000256" key="7">
    <source>
        <dbReference type="SAM" id="MobiDB-lite"/>
    </source>
</evidence>
<dbReference type="SMART" id="SM00388">
    <property type="entry name" value="HisKA"/>
    <property type="match status" value="1"/>
</dbReference>
<evidence type="ECO:0000256" key="2">
    <source>
        <dbReference type="ARBA" id="ARBA00012438"/>
    </source>
</evidence>
<evidence type="ECO:0000256" key="4">
    <source>
        <dbReference type="ARBA" id="ARBA00022679"/>
    </source>
</evidence>
<protein>
    <recommendedName>
        <fullName evidence="2">histidine kinase</fullName>
        <ecNumber evidence="2">2.7.13.3</ecNumber>
    </recommendedName>
</protein>
<keyword evidence="3 6" id="KW-0597">Phosphoprotein</keyword>
<feature type="region of interest" description="Disordered" evidence="7">
    <location>
        <begin position="1369"/>
        <end position="1451"/>
    </location>
</feature>
<dbReference type="Gene3D" id="1.10.287.130">
    <property type="match status" value="1"/>
</dbReference>
<feature type="compositionally biased region" description="Basic and acidic residues" evidence="7">
    <location>
        <begin position="1394"/>
        <end position="1404"/>
    </location>
</feature>
<feature type="modified residue" description="4-aspartylphosphate" evidence="6">
    <location>
        <position position="1562"/>
    </location>
</feature>
<dbReference type="Gene3D" id="3.40.50.2300">
    <property type="match status" value="1"/>
</dbReference>
<dbReference type="PANTHER" id="PTHR43047">
    <property type="entry name" value="TWO-COMPONENT HISTIDINE PROTEIN KINASE"/>
    <property type="match status" value="1"/>
</dbReference>
<dbReference type="Proteomes" id="UP000289152">
    <property type="component" value="Unassembled WGS sequence"/>
</dbReference>
<dbReference type="Gene3D" id="3.30.565.10">
    <property type="entry name" value="Histidine kinase-like ATPase, C-terminal domain"/>
    <property type="match status" value="1"/>
</dbReference>
<dbReference type="InterPro" id="IPR036097">
    <property type="entry name" value="HisK_dim/P_sf"/>
</dbReference>
<comment type="caution">
    <text evidence="10">The sequence shown here is derived from an EMBL/GenBank/DDBJ whole genome shotgun (WGS) entry which is preliminary data.</text>
</comment>
<evidence type="ECO:0000259" key="8">
    <source>
        <dbReference type="PROSITE" id="PS50109"/>
    </source>
</evidence>
<dbReference type="OrthoDB" id="21225at2759"/>
<dbReference type="InterPro" id="IPR003594">
    <property type="entry name" value="HATPase_dom"/>
</dbReference>
<feature type="compositionally biased region" description="Low complexity" evidence="7">
    <location>
        <begin position="392"/>
        <end position="416"/>
    </location>
</feature>
<dbReference type="SMART" id="SM00387">
    <property type="entry name" value="HATPase_c"/>
    <property type="match status" value="1"/>
</dbReference>